<feature type="region of interest" description="Disordered" evidence="7">
    <location>
        <begin position="136"/>
        <end position="161"/>
    </location>
</feature>
<dbReference type="SMART" id="SM00353">
    <property type="entry name" value="HLH"/>
    <property type="match status" value="1"/>
</dbReference>
<organism evidence="9 10">
    <name type="scientific">Mucor circinelloides f. circinelloides (strain 1006PhL)</name>
    <name type="common">Mucormycosis agent</name>
    <name type="synonym">Calyptromyces circinelloides</name>
    <dbReference type="NCBI Taxonomy" id="1220926"/>
    <lineage>
        <taxon>Eukaryota</taxon>
        <taxon>Fungi</taxon>
        <taxon>Fungi incertae sedis</taxon>
        <taxon>Mucoromycota</taxon>
        <taxon>Mucoromycotina</taxon>
        <taxon>Mucoromycetes</taxon>
        <taxon>Mucorales</taxon>
        <taxon>Mucorineae</taxon>
        <taxon>Mucoraceae</taxon>
        <taxon>Mucor</taxon>
    </lineage>
</organism>
<dbReference type="PROSITE" id="PS50888">
    <property type="entry name" value="BHLH"/>
    <property type="match status" value="1"/>
</dbReference>
<dbReference type="GO" id="GO:0005634">
    <property type="term" value="C:nucleus"/>
    <property type="evidence" value="ECO:0007669"/>
    <property type="project" value="UniProtKB-SubCell"/>
</dbReference>
<evidence type="ECO:0000256" key="4">
    <source>
        <dbReference type="ARBA" id="ARBA00023163"/>
    </source>
</evidence>
<dbReference type="STRING" id="1220926.S2J7F4"/>
<evidence type="ECO:0000256" key="1">
    <source>
        <dbReference type="ARBA" id="ARBA00004123"/>
    </source>
</evidence>
<dbReference type="Gene3D" id="4.10.280.10">
    <property type="entry name" value="Helix-loop-helix DNA-binding domain"/>
    <property type="match status" value="1"/>
</dbReference>
<dbReference type="EMBL" id="KE124009">
    <property type="protein sequence ID" value="EPB85589.1"/>
    <property type="molecule type" value="Genomic_DNA"/>
</dbReference>
<evidence type="ECO:0000256" key="5">
    <source>
        <dbReference type="ARBA" id="ARBA00023242"/>
    </source>
</evidence>
<dbReference type="PANTHER" id="PTHR45776:SF2">
    <property type="entry name" value="MIP04163P"/>
    <property type="match status" value="1"/>
</dbReference>
<sequence length="259" mass="29856">MNTTSTIATNAFDSYDSSGCALQQQTQAQYQQQHYPSLLNQNQLYEASAHSESIREKHHQTPASSMPILPHTRGQYYSHYLDMPMQNRTQNIKTKYESPSFVASAADFTKMPTNNKYANDSSLENDGYLKLIEEKSSNPSIPAEDEYSDQNEGNENVEKYDGVHENKRRLCSTRNVVEKKRYLRESHNAVERRRRNNINDNIRSLGLLLPEDMCQGKLNKGTILQGSVMYIHMLNDQLSKYKERLEHLKYEVAALNLHC</sequence>
<keyword evidence="3" id="KW-0238">DNA-binding</keyword>
<evidence type="ECO:0000259" key="8">
    <source>
        <dbReference type="PROSITE" id="PS50888"/>
    </source>
</evidence>
<protein>
    <recommendedName>
        <fullName evidence="8">BHLH domain-containing protein</fullName>
    </recommendedName>
</protein>
<dbReference type="GO" id="GO:0046983">
    <property type="term" value="F:protein dimerization activity"/>
    <property type="evidence" value="ECO:0007669"/>
    <property type="project" value="InterPro"/>
</dbReference>
<reference evidence="10" key="1">
    <citation type="submission" date="2013-05" db="EMBL/GenBank/DDBJ databases">
        <title>The Genome sequence of Mucor circinelloides f. circinelloides 1006PhL.</title>
        <authorList>
            <consortium name="The Broad Institute Genomics Platform"/>
            <person name="Cuomo C."/>
            <person name="Earl A."/>
            <person name="Findley K."/>
            <person name="Lee S.C."/>
            <person name="Walker B."/>
            <person name="Young S."/>
            <person name="Zeng Q."/>
            <person name="Gargeya S."/>
            <person name="Fitzgerald M."/>
            <person name="Haas B."/>
            <person name="Abouelleil A."/>
            <person name="Allen A.W."/>
            <person name="Alvarado L."/>
            <person name="Arachchi H.M."/>
            <person name="Berlin A.M."/>
            <person name="Chapman S.B."/>
            <person name="Gainer-Dewar J."/>
            <person name="Goldberg J."/>
            <person name="Griggs A."/>
            <person name="Gujja S."/>
            <person name="Hansen M."/>
            <person name="Howarth C."/>
            <person name="Imamovic A."/>
            <person name="Ireland A."/>
            <person name="Larimer J."/>
            <person name="McCowan C."/>
            <person name="Murphy C."/>
            <person name="Pearson M."/>
            <person name="Poon T.W."/>
            <person name="Priest M."/>
            <person name="Roberts A."/>
            <person name="Saif S."/>
            <person name="Shea T."/>
            <person name="Sisk P."/>
            <person name="Sykes S."/>
            <person name="Wortman J."/>
            <person name="Nusbaum C."/>
            <person name="Birren B."/>
        </authorList>
    </citation>
    <scope>NUCLEOTIDE SEQUENCE [LARGE SCALE GENOMIC DNA]</scope>
    <source>
        <strain evidence="10">1006PhL</strain>
    </source>
</reference>
<dbReference type="InParanoid" id="S2J7F4"/>
<dbReference type="InterPro" id="IPR011598">
    <property type="entry name" value="bHLH_dom"/>
</dbReference>
<keyword evidence="4" id="KW-0804">Transcription</keyword>
<evidence type="ECO:0000256" key="7">
    <source>
        <dbReference type="SAM" id="MobiDB-lite"/>
    </source>
</evidence>
<feature type="region of interest" description="Disordered" evidence="7">
    <location>
        <begin position="47"/>
        <end position="71"/>
    </location>
</feature>
<dbReference type="PANTHER" id="PTHR45776">
    <property type="entry name" value="MIP04163P"/>
    <property type="match status" value="1"/>
</dbReference>
<gene>
    <name evidence="9" type="ORF">HMPREF1544_07678</name>
</gene>
<dbReference type="SUPFAM" id="SSF47459">
    <property type="entry name" value="HLH, helix-loop-helix DNA-binding domain"/>
    <property type="match status" value="1"/>
</dbReference>
<evidence type="ECO:0000313" key="10">
    <source>
        <dbReference type="Proteomes" id="UP000014254"/>
    </source>
</evidence>
<comment type="subcellular location">
    <subcellularLocation>
        <location evidence="1">Nucleus</location>
    </subcellularLocation>
</comment>
<accession>S2J7F4</accession>
<evidence type="ECO:0000256" key="3">
    <source>
        <dbReference type="ARBA" id="ARBA00023125"/>
    </source>
</evidence>
<feature type="coiled-coil region" evidence="6">
    <location>
        <begin position="231"/>
        <end position="258"/>
    </location>
</feature>
<dbReference type="VEuPathDB" id="FungiDB:HMPREF1544_07678"/>
<dbReference type="OrthoDB" id="690068at2759"/>
<evidence type="ECO:0000256" key="6">
    <source>
        <dbReference type="SAM" id="Coils"/>
    </source>
</evidence>
<proteinExistence type="predicted"/>
<keyword evidence="5" id="KW-0539">Nucleus</keyword>
<dbReference type="GO" id="GO:0000978">
    <property type="term" value="F:RNA polymerase II cis-regulatory region sequence-specific DNA binding"/>
    <property type="evidence" value="ECO:0007669"/>
    <property type="project" value="TreeGrafter"/>
</dbReference>
<dbReference type="AlphaFoldDB" id="S2J7F4"/>
<dbReference type="GO" id="GO:0000981">
    <property type="term" value="F:DNA-binding transcription factor activity, RNA polymerase II-specific"/>
    <property type="evidence" value="ECO:0007669"/>
    <property type="project" value="TreeGrafter"/>
</dbReference>
<dbReference type="Proteomes" id="UP000014254">
    <property type="component" value="Unassembled WGS sequence"/>
</dbReference>
<dbReference type="InterPro" id="IPR036638">
    <property type="entry name" value="HLH_DNA-bd_sf"/>
</dbReference>
<keyword evidence="6" id="KW-0175">Coiled coil</keyword>
<keyword evidence="2" id="KW-0805">Transcription regulation</keyword>
<name>S2J7F4_MUCC1</name>
<dbReference type="Pfam" id="PF00010">
    <property type="entry name" value="HLH"/>
    <property type="match status" value="1"/>
</dbReference>
<feature type="domain" description="BHLH" evidence="8">
    <location>
        <begin position="182"/>
        <end position="234"/>
    </location>
</feature>
<keyword evidence="10" id="KW-1185">Reference proteome</keyword>
<evidence type="ECO:0000313" key="9">
    <source>
        <dbReference type="EMBL" id="EPB85589.1"/>
    </source>
</evidence>
<dbReference type="eggNOG" id="KOG1318">
    <property type="taxonomic scope" value="Eukaryota"/>
</dbReference>
<evidence type="ECO:0000256" key="2">
    <source>
        <dbReference type="ARBA" id="ARBA00023015"/>
    </source>
</evidence>